<dbReference type="OrthoDB" id="3268903at2"/>
<dbReference type="NCBIfam" id="TIGR03085">
    <property type="entry name" value="TIGR03085 family metal-binding protein"/>
    <property type="match status" value="1"/>
</dbReference>
<dbReference type="Proteomes" id="UP000199288">
    <property type="component" value="Unassembled WGS sequence"/>
</dbReference>
<dbReference type="AlphaFoldDB" id="A0A1H3Y0T7"/>
<dbReference type="SUPFAM" id="SSF109854">
    <property type="entry name" value="DinB/YfiT-like putative metalloenzymes"/>
    <property type="match status" value="1"/>
</dbReference>
<evidence type="ECO:0000313" key="1">
    <source>
        <dbReference type="EMBL" id="SEA04474.1"/>
    </source>
</evidence>
<reference evidence="2" key="1">
    <citation type="submission" date="2016-10" db="EMBL/GenBank/DDBJ databases">
        <authorList>
            <person name="Varghese N."/>
            <person name="Submissions S."/>
        </authorList>
    </citation>
    <scope>NUCLEOTIDE SEQUENCE [LARGE SCALE GENOMIC DNA]</scope>
    <source>
        <strain evidence="2">KPR-1</strain>
    </source>
</reference>
<dbReference type="InterPro" id="IPR017517">
    <property type="entry name" value="Maleyloyr_isom"/>
</dbReference>
<name>A0A1H3Y0T7_9ACTO</name>
<organism evidence="1 2">
    <name type="scientific">Bowdeniella nasicola</name>
    <dbReference type="NCBI Taxonomy" id="208480"/>
    <lineage>
        <taxon>Bacteria</taxon>
        <taxon>Bacillati</taxon>
        <taxon>Actinomycetota</taxon>
        <taxon>Actinomycetes</taxon>
        <taxon>Actinomycetales</taxon>
        <taxon>Actinomycetaceae</taxon>
        <taxon>Bowdeniella</taxon>
    </lineage>
</organism>
<dbReference type="NCBIfam" id="TIGR03083">
    <property type="entry name" value="maleylpyruvate isomerase family mycothiol-dependent enzyme"/>
    <property type="match status" value="1"/>
</dbReference>
<protein>
    <submittedName>
        <fullName evidence="1">TIGR03085 family protein</fullName>
    </submittedName>
</protein>
<proteinExistence type="predicted"/>
<dbReference type="RefSeq" id="WP_092562462.1">
    <property type="nucleotide sequence ID" value="NZ_FNQV01000004.1"/>
</dbReference>
<dbReference type="InterPro" id="IPR034660">
    <property type="entry name" value="DinB/YfiT-like"/>
</dbReference>
<dbReference type="EMBL" id="FNQV01000004">
    <property type="protein sequence ID" value="SEA04474.1"/>
    <property type="molecule type" value="Genomic_DNA"/>
</dbReference>
<evidence type="ECO:0000313" key="2">
    <source>
        <dbReference type="Proteomes" id="UP000199288"/>
    </source>
</evidence>
<gene>
    <name evidence="1" type="ORF">SAMN02910418_00800</name>
</gene>
<dbReference type="InterPro" id="IPR017519">
    <property type="entry name" value="CHP03085"/>
</dbReference>
<accession>A0A1H3Y0T7</accession>
<sequence length="185" mass="20145">MSLAQRERQALVALLAQVGADAPTLCEGWTTGDLAAHLFVRENRPRALISGFESEMARVRAELSYPELLARIAAGPPALLQRADAAMNTIEFFVHHEDVRRPRGDGPRALSQADRDELARRLGPMTLAAGADLPTYVTATDTAVTYQLRGGRGEIARHVRGPISEIVLFTLGRSAVVDEELRPLP</sequence>
<keyword evidence="2" id="KW-1185">Reference proteome</keyword>